<evidence type="ECO:0000256" key="3">
    <source>
        <dbReference type="ARBA" id="ARBA00022475"/>
    </source>
</evidence>
<dbReference type="Pfam" id="PF00528">
    <property type="entry name" value="BPD_transp_1"/>
    <property type="match status" value="1"/>
</dbReference>
<dbReference type="InterPro" id="IPR000515">
    <property type="entry name" value="MetI-like"/>
</dbReference>
<keyword evidence="6 7" id="KW-0472">Membrane</keyword>
<dbReference type="Gene3D" id="1.10.3720.10">
    <property type="entry name" value="MetI-like"/>
    <property type="match status" value="1"/>
</dbReference>
<dbReference type="AlphaFoldDB" id="A0A7W6EHW5"/>
<dbReference type="InterPro" id="IPR050366">
    <property type="entry name" value="BP-dependent_transpt_permease"/>
</dbReference>
<feature type="transmembrane region" description="Helical" evidence="7">
    <location>
        <begin position="140"/>
        <end position="166"/>
    </location>
</feature>
<keyword evidence="4 7" id="KW-0812">Transmembrane</keyword>
<keyword evidence="10" id="KW-1185">Reference proteome</keyword>
<dbReference type="PANTHER" id="PTHR43386">
    <property type="entry name" value="OLIGOPEPTIDE TRANSPORT SYSTEM PERMEASE PROTEIN APPC"/>
    <property type="match status" value="1"/>
</dbReference>
<dbReference type="InterPro" id="IPR035906">
    <property type="entry name" value="MetI-like_sf"/>
</dbReference>
<dbReference type="CDD" id="cd06261">
    <property type="entry name" value="TM_PBP2"/>
    <property type="match status" value="1"/>
</dbReference>
<dbReference type="EMBL" id="JACICC010000006">
    <property type="protein sequence ID" value="MBB3810438.1"/>
    <property type="molecule type" value="Genomic_DNA"/>
</dbReference>
<evidence type="ECO:0000256" key="5">
    <source>
        <dbReference type="ARBA" id="ARBA00022989"/>
    </source>
</evidence>
<organism evidence="9 10">
    <name type="scientific">Pseudochelatococcus contaminans</name>
    <dbReference type="NCBI Taxonomy" id="1538103"/>
    <lineage>
        <taxon>Bacteria</taxon>
        <taxon>Pseudomonadati</taxon>
        <taxon>Pseudomonadota</taxon>
        <taxon>Alphaproteobacteria</taxon>
        <taxon>Hyphomicrobiales</taxon>
        <taxon>Chelatococcaceae</taxon>
        <taxon>Pseudochelatococcus</taxon>
    </lineage>
</organism>
<keyword evidence="3" id="KW-1003">Cell membrane</keyword>
<evidence type="ECO:0000256" key="6">
    <source>
        <dbReference type="ARBA" id="ARBA00023136"/>
    </source>
</evidence>
<dbReference type="GO" id="GO:0005886">
    <property type="term" value="C:plasma membrane"/>
    <property type="evidence" value="ECO:0007669"/>
    <property type="project" value="UniProtKB-SubCell"/>
</dbReference>
<feature type="domain" description="ABC transmembrane type-1" evidence="8">
    <location>
        <begin position="94"/>
        <end position="283"/>
    </location>
</feature>
<keyword evidence="5 7" id="KW-1133">Transmembrane helix</keyword>
<dbReference type="GO" id="GO:0055085">
    <property type="term" value="P:transmembrane transport"/>
    <property type="evidence" value="ECO:0007669"/>
    <property type="project" value="InterPro"/>
</dbReference>
<comment type="subcellular location">
    <subcellularLocation>
        <location evidence="1 7">Cell membrane</location>
        <topology evidence="1 7">Multi-pass membrane protein</topology>
    </subcellularLocation>
</comment>
<dbReference type="PANTHER" id="PTHR43386:SF25">
    <property type="entry name" value="PEPTIDE ABC TRANSPORTER PERMEASE PROTEIN"/>
    <property type="match status" value="1"/>
</dbReference>
<comment type="similarity">
    <text evidence="7">Belongs to the binding-protein-dependent transport system permease family.</text>
</comment>
<gene>
    <name evidence="9" type="ORF">FHS81_002539</name>
</gene>
<protein>
    <submittedName>
        <fullName evidence="9">Peptide/nickel transport system permease protein</fullName>
    </submittedName>
</protein>
<evidence type="ECO:0000256" key="1">
    <source>
        <dbReference type="ARBA" id="ARBA00004651"/>
    </source>
</evidence>
<evidence type="ECO:0000256" key="7">
    <source>
        <dbReference type="RuleBase" id="RU363032"/>
    </source>
</evidence>
<evidence type="ECO:0000256" key="4">
    <source>
        <dbReference type="ARBA" id="ARBA00022692"/>
    </source>
</evidence>
<dbReference type="PROSITE" id="PS50928">
    <property type="entry name" value="ABC_TM1"/>
    <property type="match status" value="1"/>
</dbReference>
<dbReference type="Proteomes" id="UP000537592">
    <property type="component" value="Unassembled WGS sequence"/>
</dbReference>
<dbReference type="SUPFAM" id="SSF161098">
    <property type="entry name" value="MetI-like"/>
    <property type="match status" value="1"/>
</dbReference>
<dbReference type="RefSeq" id="WP_210281669.1">
    <property type="nucleotide sequence ID" value="NZ_JACICC010000006.1"/>
</dbReference>
<sequence length="296" mass="31728">MTQTFDTTPGTRAEQEVAPARAMRTVRRRIPAGVVASGAFIALLLVAVAAPGLFTNYDPLAGDFLSILKAPDAAHPFGTDRLGRDVFARTVYGARYSLFIGIGATLISVVFGVLLGILAGQKSRLLDETNSRLFDIVSSFPTVLLAMLVVTFLGQGMFNIAVAVGLSGIPKFGRVVRAQTQLVRNADYVTHAHIYGRGHIEIFFRHLLPNVLVAVPVTATVFIGSAILAVSGLSFLGLGPQPPTPEWGVMLAESRDTLRVAWWPGVFPGVAITLTVIAFTVFGNYLQDVFEGRDNS</sequence>
<evidence type="ECO:0000259" key="8">
    <source>
        <dbReference type="PROSITE" id="PS50928"/>
    </source>
</evidence>
<feature type="transmembrane region" description="Helical" evidence="7">
    <location>
        <begin position="30"/>
        <end position="54"/>
    </location>
</feature>
<keyword evidence="2 7" id="KW-0813">Transport</keyword>
<proteinExistence type="inferred from homology"/>
<comment type="caution">
    <text evidence="9">The sequence shown here is derived from an EMBL/GenBank/DDBJ whole genome shotgun (WGS) entry which is preliminary data.</text>
</comment>
<feature type="transmembrane region" description="Helical" evidence="7">
    <location>
        <begin position="260"/>
        <end position="286"/>
    </location>
</feature>
<evidence type="ECO:0000256" key="2">
    <source>
        <dbReference type="ARBA" id="ARBA00022448"/>
    </source>
</evidence>
<accession>A0A7W6EHW5</accession>
<reference evidence="9 10" key="1">
    <citation type="submission" date="2020-08" db="EMBL/GenBank/DDBJ databases">
        <title>Genomic Encyclopedia of Type Strains, Phase IV (KMG-IV): sequencing the most valuable type-strain genomes for metagenomic binning, comparative biology and taxonomic classification.</title>
        <authorList>
            <person name="Goeker M."/>
        </authorList>
    </citation>
    <scope>NUCLEOTIDE SEQUENCE [LARGE SCALE GENOMIC DNA]</scope>
    <source>
        <strain evidence="9 10">DSM 28760</strain>
    </source>
</reference>
<feature type="transmembrane region" description="Helical" evidence="7">
    <location>
        <begin position="213"/>
        <end position="239"/>
    </location>
</feature>
<feature type="transmembrane region" description="Helical" evidence="7">
    <location>
        <begin position="96"/>
        <end position="119"/>
    </location>
</feature>
<evidence type="ECO:0000313" key="10">
    <source>
        <dbReference type="Proteomes" id="UP000537592"/>
    </source>
</evidence>
<name>A0A7W6EHW5_9HYPH</name>
<evidence type="ECO:0000313" key="9">
    <source>
        <dbReference type="EMBL" id="MBB3810438.1"/>
    </source>
</evidence>